<evidence type="ECO:0000256" key="2">
    <source>
        <dbReference type="ARBA" id="ARBA00022448"/>
    </source>
</evidence>
<proteinExistence type="inferred from homology"/>
<dbReference type="InterPro" id="IPR050166">
    <property type="entry name" value="ABC_transporter_ATP-bind"/>
</dbReference>
<dbReference type="GO" id="GO:0016887">
    <property type="term" value="F:ATP hydrolysis activity"/>
    <property type="evidence" value="ECO:0007669"/>
    <property type="project" value="InterPro"/>
</dbReference>
<evidence type="ECO:0000256" key="1">
    <source>
        <dbReference type="ARBA" id="ARBA00005417"/>
    </source>
</evidence>
<dbReference type="PANTHER" id="PTHR42788">
    <property type="entry name" value="TAURINE IMPORT ATP-BINDING PROTEIN-RELATED"/>
    <property type="match status" value="1"/>
</dbReference>
<evidence type="ECO:0000313" key="7">
    <source>
        <dbReference type="Proteomes" id="UP000006377"/>
    </source>
</evidence>
<evidence type="ECO:0000256" key="3">
    <source>
        <dbReference type="ARBA" id="ARBA00022741"/>
    </source>
</evidence>
<sequence>MTPPPLIELRGIGKTYGSGTVALSGVDAQVREGGFVSLVGPSGCGKSTLLRIVAGLITPDTGHLSWPVSGARPADIGFVFQDPTLMPWARVVDNVWLPLKLRGMPKKEALPRIMDALVRVGLGDFANAFPRELSGGMKMRVSIARALVTEPPLLLMDEPFAALDEFTREKLDDDLLALWESQRFTAVFVTHSIYESVYLSERVLVMGARPRRILADIAIEAPYPRGRAFRESHAYVDSCAAVSAALREGALQ</sequence>
<dbReference type="GO" id="GO:0005524">
    <property type="term" value="F:ATP binding"/>
    <property type="evidence" value="ECO:0007669"/>
    <property type="project" value="UniProtKB-KW"/>
</dbReference>
<keyword evidence="2" id="KW-0813">Transport</keyword>
<dbReference type="PANTHER" id="PTHR42788:SF19">
    <property type="entry name" value="ALIPHATIC SULFONATES IMPORT ATP-BINDING PROTEIN SSUB 2"/>
    <property type="match status" value="1"/>
</dbReference>
<dbReference type="InterPro" id="IPR003439">
    <property type="entry name" value="ABC_transporter-like_ATP-bd"/>
</dbReference>
<dbReference type="InterPro" id="IPR017871">
    <property type="entry name" value="ABC_transporter-like_CS"/>
</dbReference>
<dbReference type="eggNOG" id="COG1116">
    <property type="taxonomic scope" value="Bacteria"/>
</dbReference>
<dbReference type="Proteomes" id="UP000006377">
    <property type="component" value="Chromosome"/>
</dbReference>
<dbReference type="Gene3D" id="3.40.50.300">
    <property type="entry name" value="P-loop containing nucleotide triphosphate hydrolases"/>
    <property type="match status" value="1"/>
</dbReference>
<evidence type="ECO:0000256" key="4">
    <source>
        <dbReference type="ARBA" id="ARBA00022840"/>
    </source>
</evidence>
<protein>
    <submittedName>
        <fullName evidence="6">ABC transporter related</fullName>
    </submittedName>
</protein>
<dbReference type="PROSITE" id="PS50893">
    <property type="entry name" value="ABC_TRANSPORTER_2"/>
    <property type="match status" value="1"/>
</dbReference>
<keyword evidence="7" id="KW-1185">Reference proteome</keyword>
<dbReference type="Pfam" id="PF00005">
    <property type="entry name" value="ABC_tran"/>
    <property type="match status" value="1"/>
</dbReference>
<keyword evidence="4" id="KW-0067">ATP-binding</keyword>
<dbReference type="AlphaFoldDB" id="A7HRI2"/>
<name>A7HRI2_PARL1</name>
<dbReference type="KEGG" id="pla:Plav_0892"/>
<evidence type="ECO:0000313" key="6">
    <source>
        <dbReference type="EMBL" id="ABS62515.1"/>
    </source>
</evidence>
<dbReference type="EMBL" id="CP000774">
    <property type="protein sequence ID" value="ABS62515.1"/>
    <property type="molecule type" value="Genomic_DNA"/>
</dbReference>
<accession>A7HRI2</accession>
<evidence type="ECO:0000259" key="5">
    <source>
        <dbReference type="PROSITE" id="PS50893"/>
    </source>
</evidence>
<comment type="similarity">
    <text evidence="1">Belongs to the ABC transporter superfamily.</text>
</comment>
<dbReference type="RefSeq" id="WP_012109767.1">
    <property type="nucleotide sequence ID" value="NC_009719.1"/>
</dbReference>
<dbReference type="OrthoDB" id="9807242at2"/>
<dbReference type="InterPro" id="IPR027417">
    <property type="entry name" value="P-loop_NTPase"/>
</dbReference>
<dbReference type="SUPFAM" id="SSF52540">
    <property type="entry name" value="P-loop containing nucleoside triphosphate hydrolases"/>
    <property type="match status" value="1"/>
</dbReference>
<dbReference type="STRING" id="402881.Plav_0892"/>
<gene>
    <name evidence="6" type="ordered locus">Plav_0892</name>
</gene>
<dbReference type="SMART" id="SM00382">
    <property type="entry name" value="AAA"/>
    <property type="match status" value="1"/>
</dbReference>
<dbReference type="InterPro" id="IPR003593">
    <property type="entry name" value="AAA+_ATPase"/>
</dbReference>
<reference evidence="6 7" key="1">
    <citation type="journal article" date="2011" name="Stand. Genomic Sci.">
        <title>Complete genome sequence of Parvibaculum lavamentivorans type strain (DS-1(T)).</title>
        <authorList>
            <person name="Schleheck D."/>
            <person name="Weiss M."/>
            <person name="Pitluck S."/>
            <person name="Bruce D."/>
            <person name="Land M.L."/>
            <person name="Han S."/>
            <person name="Saunders E."/>
            <person name="Tapia R."/>
            <person name="Detter C."/>
            <person name="Brettin T."/>
            <person name="Han J."/>
            <person name="Woyke T."/>
            <person name="Goodwin L."/>
            <person name="Pennacchio L."/>
            <person name="Nolan M."/>
            <person name="Cook A.M."/>
            <person name="Kjelleberg S."/>
            <person name="Thomas T."/>
        </authorList>
    </citation>
    <scope>NUCLEOTIDE SEQUENCE [LARGE SCALE GENOMIC DNA]</scope>
    <source>
        <strain evidence="7">DS-1 / DSM 13023 / NCIMB 13966</strain>
    </source>
</reference>
<dbReference type="CDD" id="cd03293">
    <property type="entry name" value="ABC_NrtD_SsuB_transporters"/>
    <property type="match status" value="1"/>
</dbReference>
<feature type="domain" description="ABC transporter" evidence="5">
    <location>
        <begin position="7"/>
        <end position="233"/>
    </location>
</feature>
<dbReference type="PROSITE" id="PS00211">
    <property type="entry name" value="ABC_TRANSPORTER_1"/>
    <property type="match status" value="1"/>
</dbReference>
<dbReference type="HOGENOM" id="CLU_000604_1_22_5"/>
<keyword evidence="3" id="KW-0547">Nucleotide-binding</keyword>
<organism evidence="6 7">
    <name type="scientific">Parvibaculum lavamentivorans (strain DS-1 / DSM 13023 / NCIMB 13966)</name>
    <dbReference type="NCBI Taxonomy" id="402881"/>
    <lineage>
        <taxon>Bacteria</taxon>
        <taxon>Pseudomonadati</taxon>
        <taxon>Pseudomonadota</taxon>
        <taxon>Alphaproteobacteria</taxon>
        <taxon>Hyphomicrobiales</taxon>
        <taxon>Parvibaculaceae</taxon>
        <taxon>Parvibaculum</taxon>
    </lineage>
</organism>